<keyword evidence="1 4" id="KW-0732">Signal</keyword>
<keyword evidence="3 4" id="KW-0998">Cell outer membrane</keyword>
<dbReference type="PATRIC" id="fig|106634.4.peg.1006"/>
<comment type="subcellular location">
    <subcellularLocation>
        <location evidence="4">Cell outer membrane</location>
        <topology evidence="4">Lipid-anchor</topology>
    </subcellularLocation>
</comment>
<dbReference type="Pfam" id="PF13360">
    <property type="entry name" value="PQQ_2"/>
    <property type="match status" value="1"/>
</dbReference>
<dbReference type="PANTHER" id="PTHR34512:SF30">
    <property type="entry name" value="OUTER MEMBRANE PROTEIN ASSEMBLY FACTOR BAMB"/>
    <property type="match status" value="1"/>
</dbReference>
<dbReference type="GO" id="GO:0043165">
    <property type="term" value="P:Gram-negative-bacterium-type cell outer membrane assembly"/>
    <property type="evidence" value="ECO:0007669"/>
    <property type="project" value="UniProtKB-UniRule"/>
</dbReference>
<keyword evidence="8" id="KW-1185">Reference proteome</keyword>
<organism evidence="7 8">
    <name type="scientific">Thioalkalivibrio versutus</name>
    <dbReference type="NCBI Taxonomy" id="106634"/>
    <lineage>
        <taxon>Bacteria</taxon>
        <taxon>Pseudomonadati</taxon>
        <taxon>Pseudomonadota</taxon>
        <taxon>Gammaproteobacteria</taxon>
        <taxon>Chromatiales</taxon>
        <taxon>Ectothiorhodospiraceae</taxon>
        <taxon>Thioalkalivibrio</taxon>
    </lineage>
</organism>
<comment type="similarity">
    <text evidence="4">Belongs to the BamB family.</text>
</comment>
<dbReference type="InterPro" id="IPR002372">
    <property type="entry name" value="PQQ_rpt_dom"/>
</dbReference>
<dbReference type="InterPro" id="IPR015943">
    <property type="entry name" value="WD40/YVTN_repeat-like_dom_sf"/>
</dbReference>
<evidence type="ECO:0000313" key="7">
    <source>
        <dbReference type="EMBL" id="AKJ94757.1"/>
    </source>
</evidence>
<keyword evidence="4 7" id="KW-0449">Lipoprotein</keyword>
<dbReference type="Proteomes" id="UP000064201">
    <property type="component" value="Chromosome"/>
</dbReference>
<keyword evidence="2 4" id="KW-0472">Membrane</keyword>
<dbReference type="AlphaFoldDB" id="A0A0G3G5I9"/>
<gene>
    <name evidence="4" type="primary">bamB</name>
    <name evidence="7" type="ORF">TVD_04940</name>
</gene>
<reference evidence="7 8" key="1">
    <citation type="submission" date="2015-04" db="EMBL/GenBank/DDBJ databases">
        <title>Complete Sequence for the Genome of the Thioalkalivibrio versutus D301.</title>
        <authorList>
            <person name="Mu T."/>
            <person name="Zhou J."/>
            <person name="Xu X."/>
        </authorList>
    </citation>
    <scope>NUCLEOTIDE SEQUENCE [LARGE SCALE GENOMIC DNA]</scope>
    <source>
        <strain evidence="7 8">D301</strain>
    </source>
</reference>
<proteinExistence type="inferred from homology"/>
<accession>A0A0G3G5I9</accession>
<feature type="domain" description="Pyrrolo-quinoline quinone repeat" evidence="6">
    <location>
        <begin position="73"/>
        <end position="306"/>
    </location>
</feature>
<evidence type="ECO:0000256" key="4">
    <source>
        <dbReference type="HAMAP-Rule" id="MF_00923"/>
    </source>
</evidence>
<dbReference type="RefSeq" id="WP_019563132.1">
    <property type="nucleotide sequence ID" value="NZ_CP011367.1"/>
</dbReference>
<dbReference type="OrthoDB" id="5173551at2"/>
<dbReference type="SMART" id="SM00564">
    <property type="entry name" value="PQQ"/>
    <property type="match status" value="8"/>
</dbReference>
<evidence type="ECO:0000259" key="6">
    <source>
        <dbReference type="Pfam" id="PF13360"/>
    </source>
</evidence>
<evidence type="ECO:0000256" key="1">
    <source>
        <dbReference type="ARBA" id="ARBA00022729"/>
    </source>
</evidence>
<comment type="function">
    <text evidence="4">Part of the outer membrane protein assembly complex, which is involved in assembly and insertion of beta-barrel proteins into the outer membrane.</text>
</comment>
<dbReference type="EMBL" id="CP011367">
    <property type="protein sequence ID" value="AKJ94757.1"/>
    <property type="molecule type" value="Genomic_DNA"/>
</dbReference>
<evidence type="ECO:0000256" key="3">
    <source>
        <dbReference type="ARBA" id="ARBA00023237"/>
    </source>
</evidence>
<protein>
    <recommendedName>
        <fullName evidence="4">Outer membrane protein assembly factor BamB</fullName>
    </recommendedName>
</protein>
<evidence type="ECO:0000256" key="5">
    <source>
        <dbReference type="SAM" id="SignalP"/>
    </source>
</evidence>
<dbReference type="InterPro" id="IPR018391">
    <property type="entry name" value="PQQ_b-propeller_rpt"/>
</dbReference>
<keyword evidence="4" id="KW-0564">Palmitate</keyword>
<evidence type="ECO:0000256" key="2">
    <source>
        <dbReference type="ARBA" id="ARBA00023136"/>
    </source>
</evidence>
<evidence type="ECO:0000313" key="8">
    <source>
        <dbReference type="Proteomes" id="UP000064201"/>
    </source>
</evidence>
<feature type="signal peptide" evidence="5">
    <location>
        <begin position="1"/>
        <end position="20"/>
    </location>
</feature>
<dbReference type="GO" id="GO:0051205">
    <property type="term" value="P:protein insertion into membrane"/>
    <property type="evidence" value="ECO:0007669"/>
    <property type="project" value="UniProtKB-UniRule"/>
</dbReference>
<dbReference type="NCBIfam" id="TIGR03300">
    <property type="entry name" value="assembly_YfgL"/>
    <property type="match status" value="1"/>
</dbReference>
<dbReference type="Gene3D" id="2.130.10.10">
    <property type="entry name" value="YVTN repeat-like/Quinoprotein amine dehydrogenase"/>
    <property type="match status" value="1"/>
</dbReference>
<comment type="subunit">
    <text evidence="4">Part of the Bam complex.</text>
</comment>
<sequence length="386" mass="41305">MRLLIASALILSLSACGLWSRDTTEPPADLPEFEAEAQPERLWSRSVGSGGERFLWQVYPGITDDLVVMSDATGRVSGLNPDGGSQRWQVRLDDARVSAGVGVGDGLAVVGTLDGYAIGVDLDGDGERWRAALSSEVLAVSDVSGGLVIVRTNDGRIHALDADSGATQWTALRTTPSLSLRGAQRPQITSGRVLAGFDNGRLLMLGLNRGNVLWETTLGVPTGRTEVERMVDLDGHIPMYRGAAIAATYQGRLAALDLNSGEIFWVRDFSSYQGGDVDTRSDVLVVTDAESHLWGLEPRSGGDLWQMDGLRLRGVTAPVVVGQHAIVGDYEGYLHWIDVEDGRIVARLRASSGSVVTRPTLVNGTLYVVTDNGQLTAVNPSIRGDE</sequence>
<dbReference type="InterPro" id="IPR011047">
    <property type="entry name" value="Quinoprotein_ADH-like_sf"/>
</dbReference>
<dbReference type="STRING" id="106634.TVD_04940"/>
<name>A0A0G3G5I9_9GAMM</name>
<feature type="chain" id="PRO_5008988148" description="Outer membrane protein assembly factor BamB" evidence="5">
    <location>
        <begin position="21"/>
        <end position="386"/>
    </location>
</feature>
<dbReference type="InterPro" id="IPR017687">
    <property type="entry name" value="BamB"/>
</dbReference>
<dbReference type="PROSITE" id="PS51257">
    <property type="entry name" value="PROKAR_LIPOPROTEIN"/>
    <property type="match status" value="1"/>
</dbReference>
<dbReference type="SUPFAM" id="SSF50998">
    <property type="entry name" value="Quinoprotein alcohol dehydrogenase-like"/>
    <property type="match status" value="1"/>
</dbReference>
<dbReference type="PANTHER" id="PTHR34512">
    <property type="entry name" value="CELL SURFACE PROTEIN"/>
    <property type="match status" value="1"/>
</dbReference>
<dbReference type="HAMAP" id="MF_00923">
    <property type="entry name" value="OM_assembly_BamB"/>
    <property type="match status" value="1"/>
</dbReference>
<dbReference type="GO" id="GO:0009279">
    <property type="term" value="C:cell outer membrane"/>
    <property type="evidence" value="ECO:0007669"/>
    <property type="project" value="UniProtKB-SubCell"/>
</dbReference>
<dbReference type="KEGG" id="tvr:TVD_04940"/>